<evidence type="ECO:0000259" key="1">
    <source>
        <dbReference type="Pfam" id="PF07238"/>
    </source>
</evidence>
<gene>
    <name evidence="2" type="ORF">IQ215_09220</name>
</gene>
<accession>A0ABR9V4Q6</accession>
<name>A0ABR9V4Q6_9CHRO</name>
<dbReference type="Proteomes" id="UP000654604">
    <property type="component" value="Unassembled WGS sequence"/>
</dbReference>
<keyword evidence="3" id="KW-1185">Reference proteome</keyword>
<comment type="caution">
    <text evidence="2">The sequence shown here is derived from an EMBL/GenBank/DDBJ whole genome shotgun (WGS) entry which is preliminary data.</text>
</comment>
<proteinExistence type="predicted"/>
<dbReference type="InterPro" id="IPR009875">
    <property type="entry name" value="PilZ_domain"/>
</dbReference>
<reference evidence="2 3" key="1">
    <citation type="submission" date="2020-10" db="EMBL/GenBank/DDBJ databases">
        <authorList>
            <person name="Castelo-Branco R."/>
            <person name="Eusebio N."/>
            <person name="Adriana R."/>
            <person name="Vieira A."/>
            <person name="Brugerolle De Fraissinette N."/>
            <person name="Rezende De Castro R."/>
            <person name="Schneider M.P."/>
            <person name="Vasconcelos V."/>
            <person name="Leao P.N."/>
        </authorList>
    </citation>
    <scope>NUCLEOTIDE SEQUENCE [LARGE SCALE GENOMIC DNA]</scope>
    <source>
        <strain evidence="2 3">LEGE 03274</strain>
    </source>
</reference>
<dbReference type="EMBL" id="JADEWC010000019">
    <property type="protein sequence ID" value="MBE9222875.1"/>
    <property type="molecule type" value="Genomic_DNA"/>
</dbReference>
<evidence type="ECO:0000313" key="2">
    <source>
        <dbReference type="EMBL" id="MBE9222875.1"/>
    </source>
</evidence>
<dbReference type="Pfam" id="PF07238">
    <property type="entry name" value="PilZ"/>
    <property type="match status" value="1"/>
</dbReference>
<sequence>MTGINEQRSSRRVLAVCRALDSDGKFVGFTLDITKEGIHLIVEKSFNPPTTFDLILNYHTDLDKQLSDVAITIEKMWRKSTNDEYDQIGGKIITTKHPEALNELITFCDQKAKNKYEFSLELV</sequence>
<evidence type="ECO:0000313" key="3">
    <source>
        <dbReference type="Proteomes" id="UP000654604"/>
    </source>
</evidence>
<protein>
    <submittedName>
        <fullName evidence="2">PilZ domain-containing protein</fullName>
    </submittedName>
</protein>
<organism evidence="2 3">
    <name type="scientific">Cyanobacterium stanieri LEGE 03274</name>
    <dbReference type="NCBI Taxonomy" id="1828756"/>
    <lineage>
        <taxon>Bacteria</taxon>
        <taxon>Bacillati</taxon>
        <taxon>Cyanobacteriota</taxon>
        <taxon>Cyanophyceae</taxon>
        <taxon>Oscillatoriophycideae</taxon>
        <taxon>Chroococcales</taxon>
        <taxon>Geminocystaceae</taxon>
        <taxon>Cyanobacterium</taxon>
    </lineage>
</organism>
<feature type="domain" description="PilZ" evidence="1">
    <location>
        <begin position="7"/>
        <end position="108"/>
    </location>
</feature>
<dbReference type="RefSeq" id="WP_193801024.1">
    <property type="nucleotide sequence ID" value="NZ_JADEWC010000019.1"/>
</dbReference>